<evidence type="ECO:0000256" key="5">
    <source>
        <dbReference type="ARBA" id="ARBA00022842"/>
    </source>
</evidence>
<evidence type="ECO:0000256" key="6">
    <source>
        <dbReference type="ARBA" id="ARBA00023211"/>
    </source>
</evidence>
<keyword evidence="3" id="KW-0479">Metal-binding</keyword>
<dbReference type="InterPro" id="IPR045121">
    <property type="entry name" value="CoAse"/>
</dbReference>
<sequence length="173" mass="20185">METYKPQEIYCVRSKWAGVLVPLLEMEGKPFIVLTKRTNTVKAHKGEVSFPGGMYEEDDGNRKNTAIRECHEEIGVGMDDMEIIGRLDDMYTLTGFCMRPYVGIVPFPYPFKTNPDEVAYLIYLPFDFLQRVKPVPEEAEYRGYVEKVPSFYYEGDRIWGATCRILLRLRRMM</sequence>
<evidence type="ECO:0000256" key="2">
    <source>
        <dbReference type="ARBA" id="ARBA00001946"/>
    </source>
</evidence>
<reference evidence="8" key="2">
    <citation type="submission" date="2020-01" db="EMBL/GenBank/DDBJ databases">
        <authorList>
            <person name="Campanaro S."/>
        </authorList>
    </citation>
    <scope>NUCLEOTIDE SEQUENCE</scope>
    <source>
        <strain evidence="8">AS06rmzACSIP_7</strain>
    </source>
</reference>
<evidence type="ECO:0000259" key="7">
    <source>
        <dbReference type="PROSITE" id="PS51462"/>
    </source>
</evidence>
<dbReference type="Gene3D" id="3.90.79.10">
    <property type="entry name" value="Nucleoside Triphosphate Pyrophosphohydrolase"/>
    <property type="match status" value="1"/>
</dbReference>
<evidence type="ECO:0000313" key="8">
    <source>
        <dbReference type="EMBL" id="NLW35930.1"/>
    </source>
</evidence>
<comment type="cofactor">
    <cofactor evidence="1">
        <name>Mn(2+)</name>
        <dbReference type="ChEBI" id="CHEBI:29035"/>
    </cofactor>
</comment>
<evidence type="ECO:0000256" key="1">
    <source>
        <dbReference type="ARBA" id="ARBA00001936"/>
    </source>
</evidence>
<organism evidence="8 9">
    <name type="scientific">Syntrophorhabdus aromaticivorans</name>
    <dbReference type="NCBI Taxonomy" id="328301"/>
    <lineage>
        <taxon>Bacteria</taxon>
        <taxon>Pseudomonadati</taxon>
        <taxon>Thermodesulfobacteriota</taxon>
        <taxon>Syntrophorhabdia</taxon>
        <taxon>Syntrophorhabdales</taxon>
        <taxon>Syntrophorhabdaceae</taxon>
        <taxon>Syntrophorhabdus</taxon>
    </lineage>
</organism>
<accession>A0A971S100</accession>
<evidence type="ECO:0000313" key="9">
    <source>
        <dbReference type="Proteomes" id="UP000777265"/>
    </source>
</evidence>
<dbReference type="InterPro" id="IPR000086">
    <property type="entry name" value="NUDIX_hydrolase_dom"/>
</dbReference>
<dbReference type="GO" id="GO:0046872">
    <property type="term" value="F:metal ion binding"/>
    <property type="evidence" value="ECO:0007669"/>
    <property type="project" value="UniProtKB-KW"/>
</dbReference>
<comment type="caution">
    <text evidence="8">The sequence shown here is derived from an EMBL/GenBank/DDBJ whole genome shotgun (WGS) entry which is preliminary data.</text>
</comment>
<gene>
    <name evidence="8" type="ORF">GXY80_10685</name>
</gene>
<keyword evidence="6" id="KW-0464">Manganese</keyword>
<keyword evidence="4" id="KW-0378">Hydrolase</keyword>
<protein>
    <submittedName>
        <fullName evidence="8">CoA pyrophosphatase</fullName>
    </submittedName>
</protein>
<dbReference type="Pfam" id="PF00293">
    <property type="entry name" value="NUDIX"/>
    <property type="match status" value="1"/>
</dbReference>
<dbReference type="GO" id="GO:0010945">
    <property type="term" value="F:coenzyme A diphosphatase activity"/>
    <property type="evidence" value="ECO:0007669"/>
    <property type="project" value="InterPro"/>
</dbReference>
<dbReference type="AlphaFoldDB" id="A0A971S100"/>
<evidence type="ECO:0000256" key="4">
    <source>
        <dbReference type="ARBA" id="ARBA00022801"/>
    </source>
</evidence>
<proteinExistence type="predicted"/>
<dbReference type="PANTHER" id="PTHR12992:SF11">
    <property type="entry name" value="MITOCHONDRIAL COENZYME A DIPHOSPHATASE NUDT8"/>
    <property type="match status" value="1"/>
</dbReference>
<dbReference type="InterPro" id="IPR015797">
    <property type="entry name" value="NUDIX_hydrolase-like_dom_sf"/>
</dbReference>
<feature type="domain" description="Nudix hydrolase" evidence="7">
    <location>
        <begin position="14"/>
        <end position="147"/>
    </location>
</feature>
<name>A0A971S100_9BACT</name>
<evidence type="ECO:0000256" key="3">
    <source>
        <dbReference type="ARBA" id="ARBA00022723"/>
    </source>
</evidence>
<dbReference type="EMBL" id="JAAYEE010000182">
    <property type="protein sequence ID" value="NLW35930.1"/>
    <property type="molecule type" value="Genomic_DNA"/>
</dbReference>
<reference evidence="8" key="1">
    <citation type="journal article" date="2020" name="Biotechnol. Biofuels">
        <title>New insights from the biogas microbiome by comprehensive genome-resolved metagenomics of nearly 1600 species originating from multiple anaerobic digesters.</title>
        <authorList>
            <person name="Campanaro S."/>
            <person name="Treu L."/>
            <person name="Rodriguez-R L.M."/>
            <person name="Kovalovszki A."/>
            <person name="Ziels R.M."/>
            <person name="Maus I."/>
            <person name="Zhu X."/>
            <person name="Kougias P.G."/>
            <person name="Basile A."/>
            <person name="Luo G."/>
            <person name="Schluter A."/>
            <person name="Konstantinidis K.T."/>
            <person name="Angelidaki I."/>
        </authorList>
    </citation>
    <scope>NUCLEOTIDE SEQUENCE</scope>
    <source>
        <strain evidence="8">AS06rmzACSIP_7</strain>
    </source>
</reference>
<dbReference type="Proteomes" id="UP000777265">
    <property type="component" value="Unassembled WGS sequence"/>
</dbReference>
<comment type="cofactor">
    <cofactor evidence="2">
        <name>Mg(2+)</name>
        <dbReference type="ChEBI" id="CHEBI:18420"/>
    </cofactor>
</comment>
<dbReference type="SUPFAM" id="SSF55811">
    <property type="entry name" value="Nudix"/>
    <property type="match status" value="1"/>
</dbReference>
<dbReference type="PANTHER" id="PTHR12992">
    <property type="entry name" value="NUDIX HYDROLASE"/>
    <property type="match status" value="1"/>
</dbReference>
<dbReference type="PROSITE" id="PS51462">
    <property type="entry name" value="NUDIX"/>
    <property type="match status" value="1"/>
</dbReference>
<keyword evidence="5" id="KW-0460">Magnesium</keyword>
<dbReference type="CDD" id="cd03426">
    <property type="entry name" value="NUDIX_CoAse_Nudt7"/>
    <property type="match status" value="1"/>
</dbReference>